<proteinExistence type="predicted"/>
<organism evidence="2 3">
    <name type="scientific">Brachionus plicatilis</name>
    <name type="common">Marine rotifer</name>
    <name type="synonym">Brachionus muelleri</name>
    <dbReference type="NCBI Taxonomy" id="10195"/>
    <lineage>
        <taxon>Eukaryota</taxon>
        <taxon>Metazoa</taxon>
        <taxon>Spiralia</taxon>
        <taxon>Gnathifera</taxon>
        <taxon>Rotifera</taxon>
        <taxon>Eurotatoria</taxon>
        <taxon>Monogononta</taxon>
        <taxon>Pseudotrocha</taxon>
        <taxon>Ploima</taxon>
        <taxon>Brachionidae</taxon>
        <taxon>Brachionus</taxon>
    </lineage>
</organism>
<accession>A0A3M7QBE4</accession>
<sequence>MFRQVFNKIFGSGESNNRLHLSDSPAHNRAPIYAIPTASPYFQSVTDSNFDLNVNNPGQQSSQPAKKNFKNSQPIPKFTESNTRQIYIAPYCIRYSNSTLDDTIYRIDDDSLNEIATEILESDNLPPKLQIVFYDGKYYAINNSHLQIYKQLQMSGLITHVQADVISLEAIPLALRKHLLQPICLNNSISNSNDTVSDEEFDYAPDEIGVANSSSSALSSSNGIVDILSADILTPASIEMISKQMMVDETYEFGTCENCIDSDDDESKKSIQEETEFEEDKTKDDKDDYGKS</sequence>
<name>A0A3M7QBE4_BRAPC</name>
<feature type="region of interest" description="Disordered" evidence="1">
    <location>
        <begin position="258"/>
        <end position="292"/>
    </location>
</feature>
<evidence type="ECO:0000313" key="2">
    <source>
        <dbReference type="EMBL" id="RNA08542.1"/>
    </source>
</evidence>
<feature type="compositionally biased region" description="Basic and acidic residues" evidence="1">
    <location>
        <begin position="280"/>
        <end position="292"/>
    </location>
</feature>
<dbReference type="EMBL" id="REGN01006701">
    <property type="protein sequence ID" value="RNA08542.1"/>
    <property type="molecule type" value="Genomic_DNA"/>
</dbReference>
<reference evidence="2 3" key="1">
    <citation type="journal article" date="2018" name="Sci. Rep.">
        <title>Genomic signatures of local adaptation to the degree of environmental predictability in rotifers.</title>
        <authorList>
            <person name="Franch-Gras L."/>
            <person name="Hahn C."/>
            <person name="Garcia-Roger E.M."/>
            <person name="Carmona M.J."/>
            <person name="Serra M."/>
            <person name="Gomez A."/>
        </authorList>
    </citation>
    <scope>NUCLEOTIDE SEQUENCE [LARGE SCALE GENOMIC DNA]</scope>
    <source>
        <strain evidence="2">HYR1</strain>
    </source>
</reference>
<evidence type="ECO:0000313" key="3">
    <source>
        <dbReference type="Proteomes" id="UP000276133"/>
    </source>
</evidence>
<gene>
    <name evidence="2" type="ORF">BpHYR1_041839</name>
</gene>
<dbReference type="OrthoDB" id="415230at2759"/>
<comment type="caution">
    <text evidence="2">The sequence shown here is derived from an EMBL/GenBank/DDBJ whole genome shotgun (WGS) entry which is preliminary data.</text>
</comment>
<dbReference type="AlphaFoldDB" id="A0A3M7QBE4"/>
<evidence type="ECO:0000256" key="1">
    <source>
        <dbReference type="SAM" id="MobiDB-lite"/>
    </source>
</evidence>
<feature type="region of interest" description="Disordered" evidence="1">
    <location>
        <begin position="56"/>
        <end position="77"/>
    </location>
</feature>
<keyword evidence="3" id="KW-1185">Reference proteome</keyword>
<dbReference type="Proteomes" id="UP000276133">
    <property type="component" value="Unassembled WGS sequence"/>
</dbReference>
<protein>
    <submittedName>
        <fullName evidence="2">Uncharacterized protein</fullName>
    </submittedName>
</protein>